<reference evidence="2" key="1">
    <citation type="submission" date="2016-10" db="EMBL/GenBank/DDBJ databases">
        <authorList>
            <person name="Varghese N."/>
            <person name="Submissions S."/>
        </authorList>
    </citation>
    <scope>NUCLEOTIDE SEQUENCE [LARGE SCALE GENOMIC DNA]</scope>
    <source>
        <strain evidence="2">CGMCC 1.7715</strain>
    </source>
</reference>
<dbReference type="EMBL" id="FOWZ01000001">
    <property type="protein sequence ID" value="SFO85785.1"/>
    <property type="molecule type" value="Genomic_DNA"/>
</dbReference>
<protein>
    <submittedName>
        <fullName evidence="1">Uncharacterized protein</fullName>
    </submittedName>
</protein>
<dbReference type="Proteomes" id="UP000199331">
    <property type="component" value="Unassembled WGS sequence"/>
</dbReference>
<name>A0A1I5KL96_9SPHN</name>
<accession>A0A1I5KL96</accession>
<sequence>MLCNLIRPKWPDYVAQNATGPDLFSLSFAMPQYYYRPHSRERNSLPSPSDRHRDGVRLSPKGPVVAFLARNRWPLWPMRSPDAQPFRREAIWQRVETRPPTPPLPLPPSVGAASRTRRPHILVITGRRRVSNAPAGLCCVILECRAARQVHANRSSIACRYGCAASRRSRVAAPGAGSCPGGH</sequence>
<dbReference type="AlphaFoldDB" id="A0A1I5KL96"/>
<dbReference type="STRING" id="604088.SAMN04488060_0341"/>
<evidence type="ECO:0000313" key="2">
    <source>
        <dbReference type="Proteomes" id="UP000199331"/>
    </source>
</evidence>
<evidence type="ECO:0000313" key="1">
    <source>
        <dbReference type="EMBL" id="SFO85785.1"/>
    </source>
</evidence>
<keyword evidence="2" id="KW-1185">Reference proteome</keyword>
<proteinExistence type="predicted"/>
<organism evidence="1 2">
    <name type="scientific">Qipengyuania nanhaisediminis</name>
    <dbReference type="NCBI Taxonomy" id="604088"/>
    <lineage>
        <taxon>Bacteria</taxon>
        <taxon>Pseudomonadati</taxon>
        <taxon>Pseudomonadota</taxon>
        <taxon>Alphaproteobacteria</taxon>
        <taxon>Sphingomonadales</taxon>
        <taxon>Erythrobacteraceae</taxon>
        <taxon>Qipengyuania</taxon>
    </lineage>
</organism>
<gene>
    <name evidence="1" type="ORF">SAMN04488060_0341</name>
</gene>